<dbReference type="SUPFAM" id="SSF53335">
    <property type="entry name" value="S-adenosyl-L-methionine-dependent methyltransferases"/>
    <property type="match status" value="1"/>
</dbReference>
<organism evidence="2 3">
    <name type="scientific">Sipha flava</name>
    <name type="common">yellow sugarcane aphid</name>
    <dbReference type="NCBI Taxonomy" id="143950"/>
    <lineage>
        <taxon>Eukaryota</taxon>
        <taxon>Metazoa</taxon>
        <taxon>Ecdysozoa</taxon>
        <taxon>Arthropoda</taxon>
        <taxon>Hexapoda</taxon>
        <taxon>Insecta</taxon>
        <taxon>Pterygota</taxon>
        <taxon>Neoptera</taxon>
        <taxon>Paraneoptera</taxon>
        <taxon>Hemiptera</taxon>
        <taxon>Sternorrhyncha</taxon>
        <taxon>Aphidomorpha</taxon>
        <taxon>Aphidoidea</taxon>
        <taxon>Aphididae</taxon>
        <taxon>Sipha</taxon>
    </lineage>
</organism>
<accession>A0A8B8G7B3</accession>
<dbReference type="GeneID" id="112689317"/>
<dbReference type="InterPro" id="IPR010342">
    <property type="entry name" value="DUF938"/>
</dbReference>
<dbReference type="InterPro" id="IPR029063">
    <property type="entry name" value="SAM-dependent_MTases_sf"/>
</dbReference>
<gene>
    <name evidence="3" type="primary">LOC112689317</name>
</gene>
<reference evidence="3" key="1">
    <citation type="submission" date="2025-08" db="UniProtKB">
        <authorList>
            <consortium name="RefSeq"/>
        </authorList>
    </citation>
    <scope>IDENTIFICATION</scope>
    <source>
        <tissue evidence="3">Whole body</tissue>
    </source>
</reference>
<dbReference type="Pfam" id="PF06080">
    <property type="entry name" value="DUF938"/>
    <property type="match status" value="1"/>
</dbReference>
<protein>
    <submittedName>
        <fullName evidence="3">UPF0585 protein CG18661</fullName>
    </submittedName>
</protein>
<keyword evidence="2" id="KW-1185">Reference proteome</keyword>
<evidence type="ECO:0000313" key="3">
    <source>
        <dbReference type="RefSeq" id="XP_025418748.1"/>
    </source>
</evidence>
<dbReference type="Proteomes" id="UP000694846">
    <property type="component" value="Unplaced"/>
</dbReference>
<dbReference type="RefSeq" id="XP_025418748.1">
    <property type="nucleotide sequence ID" value="XM_025562963.1"/>
</dbReference>
<sequence>MNLSNVLPAKYLDASTEPDQWLDGEVVKNQYDYVLNINMIHVSEWKCTEGLFKGSCYVLNSKGILFTYGAYADNGIITPQSNIDFNNSLKLRNPSWGLRDITKQLIPIASKYGFTLTKKVDMPSNNHFLVWSKSVEFSHT</sequence>
<name>A0A8B8G7B3_9HEMI</name>
<comment type="similarity">
    <text evidence="1">Belongs to the UPF0585 family.</text>
</comment>
<dbReference type="PANTHER" id="PTHR20974:SF0">
    <property type="entry name" value="UPF0585 PROTEIN CG18661"/>
    <property type="match status" value="1"/>
</dbReference>
<evidence type="ECO:0000313" key="2">
    <source>
        <dbReference type="Proteomes" id="UP000694846"/>
    </source>
</evidence>
<proteinExistence type="inferred from homology"/>
<dbReference type="OrthoDB" id="6619809at2759"/>
<dbReference type="AlphaFoldDB" id="A0A8B8G7B3"/>
<dbReference type="PANTHER" id="PTHR20974">
    <property type="entry name" value="UPF0585 PROTEIN CG18661"/>
    <property type="match status" value="1"/>
</dbReference>
<evidence type="ECO:0000256" key="1">
    <source>
        <dbReference type="ARBA" id="ARBA00008308"/>
    </source>
</evidence>